<evidence type="ECO:0000313" key="8">
    <source>
        <dbReference type="EMBL" id="OIJ27629.1"/>
    </source>
</evidence>
<dbReference type="PANTHER" id="PTHR46566">
    <property type="entry name" value="1-PHOSPHOFRUCTOKINASE-RELATED"/>
    <property type="match status" value="1"/>
</dbReference>
<feature type="domain" description="Carbohydrate kinase PfkB" evidence="7">
    <location>
        <begin position="21"/>
        <end position="295"/>
    </location>
</feature>
<dbReference type="GO" id="GO:0003872">
    <property type="term" value="F:6-phosphofructokinase activity"/>
    <property type="evidence" value="ECO:0007669"/>
    <property type="project" value="TreeGrafter"/>
</dbReference>
<evidence type="ECO:0000259" key="7">
    <source>
        <dbReference type="Pfam" id="PF00294"/>
    </source>
</evidence>
<dbReference type="InterPro" id="IPR017583">
    <property type="entry name" value="Tagatose/fructose_Pkinase"/>
</dbReference>
<dbReference type="CDD" id="cd01164">
    <property type="entry name" value="FruK_PfkB_like"/>
    <property type="match status" value="1"/>
</dbReference>
<dbReference type="RefSeq" id="WP_045549713.1">
    <property type="nucleotide sequence ID" value="NZ_JZDQ02000007.1"/>
</dbReference>
<gene>
    <name evidence="8" type="ORF">UG56_006365</name>
</gene>
<dbReference type="PANTHER" id="PTHR46566:SF2">
    <property type="entry name" value="ATP-DEPENDENT 6-PHOSPHOFRUCTOKINASE ISOZYME 2"/>
    <property type="match status" value="1"/>
</dbReference>
<dbReference type="STRING" id="1844.UG56_006365"/>
<keyword evidence="2 6" id="KW-0808">Transferase</keyword>
<dbReference type="GO" id="GO:0005524">
    <property type="term" value="F:ATP binding"/>
    <property type="evidence" value="ECO:0007669"/>
    <property type="project" value="UniProtKB-KW"/>
</dbReference>
<sequence>MPASSDVVTITLNPALDYSFSVPSLVPGSKMRSSAPRIDPGGGGINVARVLHVLGVRTLAVFPAAGHIGQALTELLEVERLPFEAIEVTGETRLSHHVTARDTGLEYRFVLPGQPLTAADLERCLEVVRRQGRHAAYVVLSGSLPPGSSTDTVARVRCLADSIGARLVLDASGGALDRAHGAFLLKPSVRELEDHLGRRLPSAEEQLAGARELLEAAQAGVVVLSRGHLGIALVTPTDDQLLPAVAGEVVSGVGAGDALVAGMVAGLVRGWELPRAARLGLSCSAAMIATAGTSVFSRDDLVRFTDDLPEMDLPHMVASCPGRGDLRH</sequence>
<dbReference type="SUPFAM" id="SSF53613">
    <property type="entry name" value="Ribokinase-like"/>
    <property type="match status" value="1"/>
</dbReference>
<dbReference type="Proteomes" id="UP000033772">
    <property type="component" value="Unassembled WGS sequence"/>
</dbReference>
<comment type="caution">
    <text evidence="8">The sequence shown here is derived from an EMBL/GenBank/DDBJ whole genome shotgun (WGS) entry which is preliminary data.</text>
</comment>
<accession>A0A1J4N7Z4</accession>
<dbReference type="PIRSF" id="PIRSF000535">
    <property type="entry name" value="1PFK/6PFK/LacC"/>
    <property type="match status" value="1"/>
</dbReference>
<comment type="similarity">
    <text evidence="1">Belongs to the carbohydrate kinase PfkB family.</text>
</comment>
<evidence type="ECO:0000256" key="2">
    <source>
        <dbReference type="ARBA" id="ARBA00022679"/>
    </source>
</evidence>
<dbReference type="InterPro" id="IPR029056">
    <property type="entry name" value="Ribokinase-like"/>
</dbReference>
<evidence type="ECO:0000256" key="1">
    <source>
        <dbReference type="ARBA" id="ARBA00010688"/>
    </source>
</evidence>
<evidence type="ECO:0000256" key="5">
    <source>
        <dbReference type="ARBA" id="ARBA00022840"/>
    </source>
</evidence>
<evidence type="ECO:0000256" key="3">
    <source>
        <dbReference type="ARBA" id="ARBA00022741"/>
    </source>
</evidence>
<name>A0A1J4N7Z4_9ACTN</name>
<organism evidence="8 9">
    <name type="scientific">Nocardioides luteus</name>
    <dbReference type="NCBI Taxonomy" id="1844"/>
    <lineage>
        <taxon>Bacteria</taxon>
        <taxon>Bacillati</taxon>
        <taxon>Actinomycetota</taxon>
        <taxon>Actinomycetes</taxon>
        <taxon>Propionibacteriales</taxon>
        <taxon>Nocardioidaceae</taxon>
        <taxon>Nocardioides</taxon>
    </lineage>
</organism>
<dbReference type="AlphaFoldDB" id="A0A1J4N7Z4"/>
<dbReference type="Pfam" id="PF00294">
    <property type="entry name" value="PfkB"/>
    <property type="match status" value="1"/>
</dbReference>
<evidence type="ECO:0000313" key="9">
    <source>
        <dbReference type="Proteomes" id="UP000033772"/>
    </source>
</evidence>
<dbReference type="InterPro" id="IPR011611">
    <property type="entry name" value="PfkB_dom"/>
</dbReference>
<reference evidence="8" key="1">
    <citation type="submission" date="2016-10" db="EMBL/GenBank/DDBJ databases">
        <title>Draft Genome Sequence of Nocardioides luteus Strain BAFB, an Alkane-Degrading Bacterium Isolated from JP-7 Polluted Soil.</title>
        <authorList>
            <person name="Brown L."/>
            <person name="Ruiz O.N."/>
            <person name="Gunasekera T."/>
        </authorList>
    </citation>
    <scope>NUCLEOTIDE SEQUENCE [LARGE SCALE GENOMIC DNA]</scope>
    <source>
        <strain evidence="8">BAFB</strain>
    </source>
</reference>
<keyword evidence="9" id="KW-1185">Reference proteome</keyword>
<evidence type="ECO:0000256" key="6">
    <source>
        <dbReference type="PIRNR" id="PIRNR000535"/>
    </source>
</evidence>
<dbReference type="NCBIfam" id="TIGR03168">
    <property type="entry name" value="1-PFK"/>
    <property type="match status" value="1"/>
</dbReference>
<evidence type="ECO:0000256" key="4">
    <source>
        <dbReference type="ARBA" id="ARBA00022777"/>
    </source>
</evidence>
<dbReference type="Gene3D" id="3.40.1190.20">
    <property type="match status" value="1"/>
</dbReference>
<keyword evidence="4" id="KW-0418">Kinase</keyword>
<dbReference type="EMBL" id="JZDQ02000007">
    <property type="protein sequence ID" value="OIJ27629.1"/>
    <property type="molecule type" value="Genomic_DNA"/>
</dbReference>
<dbReference type="GO" id="GO:0005829">
    <property type="term" value="C:cytosol"/>
    <property type="evidence" value="ECO:0007669"/>
    <property type="project" value="TreeGrafter"/>
</dbReference>
<proteinExistence type="inferred from homology"/>
<keyword evidence="5" id="KW-0067">ATP-binding</keyword>
<protein>
    <recommendedName>
        <fullName evidence="7">Carbohydrate kinase PfkB domain-containing protein</fullName>
    </recommendedName>
</protein>
<keyword evidence="3" id="KW-0547">Nucleotide-binding</keyword>